<comment type="subcellular location">
    <subcellularLocation>
        <location evidence="1">Cytoplasm</location>
    </subcellularLocation>
</comment>
<evidence type="ECO:0008006" key="14">
    <source>
        <dbReference type="Google" id="ProtNLM"/>
    </source>
</evidence>
<dbReference type="InterPro" id="IPR050611">
    <property type="entry name" value="ABCF"/>
</dbReference>
<evidence type="ECO:0000256" key="2">
    <source>
        <dbReference type="ARBA" id="ARBA00004815"/>
    </source>
</evidence>
<dbReference type="InterPro" id="IPR023780">
    <property type="entry name" value="Chromo_domain"/>
</dbReference>
<dbReference type="PANTHER" id="PTHR19211">
    <property type="entry name" value="ATP-BINDING TRANSPORT PROTEIN-RELATED"/>
    <property type="match status" value="1"/>
</dbReference>
<feature type="domain" description="ABC transporter" evidence="11">
    <location>
        <begin position="398"/>
        <end position="717"/>
    </location>
</feature>
<dbReference type="PROSITE" id="PS50013">
    <property type="entry name" value="CHROMO_2"/>
    <property type="match status" value="1"/>
</dbReference>
<feature type="region of interest" description="Disordered" evidence="9">
    <location>
        <begin position="1"/>
        <end position="29"/>
    </location>
</feature>
<evidence type="ECO:0000256" key="8">
    <source>
        <dbReference type="ARBA" id="ARBA00022917"/>
    </source>
</evidence>
<dbReference type="Pfam" id="PF00005">
    <property type="entry name" value="ABC_tran"/>
    <property type="match status" value="2"/>
</dbReference>
<dbReference type="InterPro" id="IPR017871">
    <property type="entry name" value="ABC_transporter-like_CS"/>
</dbReference>
<dbReference type="Pfam" id="PF00385">
    <property type="entry name" value="Chromo"/>
    <property type="match status" value="1"/>
</dbReference>
<dbReference type="PROSITE" id="PS00211">
    <property type="entry name" value="ABC_TRANSPORTER_1"/>
    <property type="match status" value="1"/>
</dbReference>
<proteinExistence type="predicted"/>
<reference evidence="12 13" key="1">
    <citation type="submission" date="2024-02" db="EMBL/GenBank/DDBJ databases">
        <authorList>
            <person name="Chen Y."/>
            <person name="Shah S."/>
            <person name="Dougan E. K."/>
            <person name="Thang M."/>
            <person name="Chan C."/>
        </authorList>
    </citation>
    <scope>NUCLEOTIDE SEQUENCE [LARGE SCALE GENOMIC DNA]</scope>
</reference>
<evidence type="ECO:0000313" key="13">
    <source>
        <dbReference type="Proteomes" id="UP001642484"/>
    </source>
</evidence>
<dbReference type="Proteomes" id="UP001642484">
    <property type="component" value="Unassembled WGS sequence"/>
</dbReference>
<keyword evidence="6" id="KW-0251">Elongation factor</keyword>
<evidence type="ECO:0000259" key="10">
    <source>
        <dbReference type="PROSITE" id="PS50013"/>
    </source>
</evidence>
<dbReference type="Gene3D" id="2.40.50.990">
    <property type="match status" value="1"/>
</dbReference>
<dbReference type="SUPFAM" id="SSF52540">
    <property type="entry name" value="P-loop containing nucleoside triphosphate hydrolases"/>
    <property type="match status" value="2"/>
</dbReference>
<dbReference type="PROSITE" id="PS50893">
    <property type="entry name" value="ABC_TRANSPORTER_2"/>
    <property type="match status" value="2"/>
</dbReference>
<feature type="domain" description="ABC transporter" evidence="11">
    <location>
        <begin position="132"/>
        <end position="353"/>
    </location>
</feature>
<evidence type="ECO:0000256" key="7">
    <source>
        <dbReference type="ARBA" id="ARBA00022840"/>
    </source>
</evidence>
<dbReference type="InterPro" id="IPR003439">
    <property type="entry name" value="ABC_transporter-like_ATP-bd"/>
</dbReference>
<keyword evidence="3" id="KW-0963">Cytoplasm</keyword>
<organism evidence="12 13">
    <name type="scientific">Durusdinium trenchii</name>
    <dbReference type="NCBI Taxonomy" id="1381693"/>
    <lineage>
        <taxon>Eukaryota</taxon>
        <taxon>Sar</taxon>
        <taxon>Alveolata</taxon>
        <taxon>Dinophyceae</taxon>
        <taxon>Suessiales</taxon>
        <taxon>Symbiodiniaceae</taxon>
        <taxon>Durusdinium</taxon>
    </lineage>
</organism>
<feature type="compositionally biased region" description="Basic and acidic residues" evidence="9">
    <location>
        <begin position="7"/>
        <end position="20"/>
    </location>
</feature>
<dbReference type="EMBL" id="CAXAMN010004125">
    <property type="protein sequence ID" value="CAK9007900.1"/>
    <property type="molecule type" value="Genomic_DNA"/>
</dbReference>
<keyword evidence="4" id="KW-0677">Repeat</keyword>
<sequence length="717" mass="79869">MPPPLRPKGEHREAPSDERPTLASVFAPPKRKVAPEAIKEDAVRRAVQQGCPTLDEDAIDYLANMAVSLVQDFNDAESLRQELEEGFLPMLEEYEISTEDAQSLCASVLQAAAPSDGPAAELGAVDEAEFLCYLPNLLLMYGGSPEPLLRGACLEIRRGHRYGVVGSNGSGKTTLMARIASKDISGLPEDLRVVLLRHEAILQGVRRSTKVRDYVQQRNVGEDAASEEDMENALQCMGFETEEQMGKAVLELSGGWQMRLALACAVARKANLLLLDEPTNHLDAEGVKWLVDFINKTCADDQGAAMIVSHDPDFLDLVCTDVVHFSPNSQKGKLAYYPGIFSAFKANQLNGDDAEAKRVLETEQESSLGLGPNDGNRMAFPIPERIGDTTAERKAAVVTLDKASFQYKGADNLVFEDISVELSMSSRVGIVGKNGSGKSTLLSMLAGRKQPTTVGGRTGRLWWHKDLRLAYIAQHSLVHLGNYVEKTPLEYMQIRFRRGFDEETPIVRGEKLLSKKEEDEMRSVGLRHGKRGKAVEALINRIELTDGKEKIKEKDREFMYEVKWKDLSPAENTFEPISRLKQLKALKLVEDLDSRIWAAWAGCPQRPLTDREVLQHLEPFGLDEDVVCHRRISVLSSGQKCKLALGAAFWTRPHVVCLDEPTNYLDTDTVELLKRAMRTFRGGFAVVSHNEKLIEEVCDEVWTVEDGRVKAERRRTK</sequence>
<keyword evidence="7" id="KW-0067">ATP-binding</keyword>
<dbReference type="PANTHER" id="PTHR19211:SF5">
    <property type="entry name" value="ELONGATION FACTOR 3A-RELATED"/>
    <property type="match status" value="1"/>
</dbReference>
<keyword evidence="5" id="KW-0547">Nucleotide-binding</keyword>
<evidence type="ECO:0000256" key="6">
    <source>
        <dbReference type="ARBA" id="ARBA00022768"/>
    </source>
</evidence>
<dbReference type="Gene3D" id="3.40.50.300">
    <property type="entry name" value="P-loop containing nucleotide triphosphate hydrolases"/>
    <property type="match status" value="2"/>
</dbReference>
<evidence type="ECO:0000256" key="4">
    <source>
        <dbReference type="ARBA" id="ARBA00022737"/>
    </source>
</evidence>
<evidence type="ECO:0000256" key="5">
    <source>
        <dbReference type="ARBA" id="ARBA00022741"/>
    </source>
</evidence>
<evidence type="ECO:0000313" key="12">
    <source>
        <dbReference type="EMBL" id="CAK9007900.1"/>
    </source>
</evidence>
<feature type="domain" description="Chromo" evidence="10">
    <location>
        <begin position="533"/>
        <end position="595"/>
    </location>
</feature>
<dbReference type="InterPro" id="IPR003593">
    <property type="entry name" value="AAA+_ATPase"/>
</dbReference>
<dbReference type="SMART" id="SM00382">
    <property type="entry name" value="AAA"/>
    <property type="match status" value="2"/>
</dbReference>
<dbReference type="InterPro" id="IPR000953">
    <property type="entry name" value="Chromo/chromo_shadow_dom"/>
</dbReference>
<name>A0ABP0J0L9_9DINO</name>
<evidence type="ECO:0000256" key="3">
    <source>
        <dbReference type="ARBA" id="ARBA00022490"/>
    </source>
</evidence>
<dbReference type="SMART" id="SM00298">
    <property type="entry name" value="CHROMO"/>
    <property type="match status" value="1"/>
</dbReference>
<keyword evidence="13" id="KW-1185">Reference proteome</keyword>
<evidence type="ECO:0000259" key="11">
    <source>
        <dbReference type="PROSITE" id="PS50893"/>
    </source>
</evidence>
<dbReference type="InterPro" id="IPR047038">
    <property type="entry name" value="eEF3_chromodomain-like_sf"/>
</dbReference>
<protein>
    <recommendedName>
        <fullName evidence="14">ATP-dependent transporter ycf16</fullName>
    </recommendedName>
</protein>
<gene>
    <name evidence="12" type="ORF">CCMP2556_LOCUS9025</name>
</gene>
<evidence type="ECO:0000256" key="9">
    <source>
        <dbReference type="SAM" id="MobiDB-lite"/>
    </source>
</evidence>
<dbReference type="CDD" id="cd03221">
    <property type="entry name" value="ABCF_EF-3"/>
    <property type="match status" value="1"/>
</dbReference>
<dbReference type="InterPro" id="IPR027417">
    <property type="entry name" value="P-loop_NTPase"/>
</dbReference>
<comment type="pathway">
    <text evidence="2">Protein biosynthesis; polypeptide chain elongation.</text>
</comment>
<comment type="caution">
    <text evidence="12">The sequence shown here is derived from an EMBL/GenBank/DDBJ whole genome shotgun (WGS) entry which is preliminary data.</text>
</comment>
<evidence type="ECO:0000256" key="1">
    <source>
        <dbReference type="ARBA" id="ARBA00004496"/>
    </source>
</evidence>
<keyword evidence="8" id="KW-0648">Protein biosynthesis</keyword>
<accession>A0ABP0J0L9</accession>